<keyword evidence="1" id="KW-1133">Transmembrane helix</keyword>
<proteinExistence type="predicted"/>
<gene>
    <name evidence="2" type="ORF">RXV79_08445</name>
</gene>
<dbReference type="Proteomes" id="UP001303946">
    <property type="component" value="Chromosome"/>
</dbReference>
<name>A0ABZ0CYQ5_9BURK</name>
<organism evidence="2 3">
    <name type="scientific">Piscinibacter gummiphilus</name>
    <dbReference type="NCBI Taxonomy" id="946333"/>
    <lineage>
        <taxon>Bacteria</taxon>
        <taxon>Pseudomonadati</taxon>
        <taxon>Pseudomonadota</taxon>
        <taxon>Betaproteobacteria</taxon>
        <taxon>Burkholderiales</taxon>
        <taxon>Sphaerotilaceae</taxon>
        <taxon>Piscinibacter</taxon>
    </lineage>
</organism>
<accession>A0ABZ0CYQ5</accession>
<evidence type="ECO:0000313" key="2">
    <source>
        <dbReference type="EMBL" id="WOB10084.1"/>
    </source>
</evidence>
<reference evidence="2 3" key="1">
    <citation type="submission" date="2023-10" db="EMBL/GenBank/DDBJ databases">
        <title>Bacteria for the degradation of biodegradable plastic PBAT(Polybutylene adipate terephthalate).</title>
        <authorList>
            <person name="Weon H.-Y."/>
            <person name="Yeon J."/>
        </authorList>
    </citation>
    <scope>NUCLEOTIDE SEQUENCE [LARGE SCALE GENOMIC DNA]</scope>
    <source>
        <strain evidence="2 3">SBD 7-3</strain>
    </source>
</reference>
<keyword evidence="1" id="KW-0812">Transmembrane</keyword>
<dbReference type="EMBL" id="CP136336">
    <property type="protein sequence ID" value="WOB10084.1"/>
    <property type="molecule type" value="Genomic_DNA"/>
</dbReference>
<dbReference type="SUPFAM" id="SSF53756">
    <property type="entry name" value="UDP-Glycosyltransferase/glycogen phosphorylase"/>
    <property type="match status" value="1"/>
</dbReference>
<protein>
    <submittedName>
        <fullName evidence="2">Glycosyltransferase</fullName>
    </submittedName>
</protein>
<feature type="transmembrane region" description="Helical" evidence="1">
    <location>
        <begin position="81"/>
        <end position="100"/>
    </location>
</feature>
<dbReference type="RefSeq" id="WP_316702981.1">
    <property type="nucleotide sequence ID" value="NZ_CP136336.1"/>
</dbReference>
<dbReference type="Gene3D" id="3.40.50.2000">
    <property type="entry name" value="Glycogen Phosphorylase B"/>
    <property type="match status" value="1"/>
</dbReference>
<keyword evidence="3" id="KW-1185">Reference proteome</keyword>
<sequence length="435" mass="48936">MRRQRWLILSHAFNMDGRAASLTVTDKLRYLVQAGIEPVILSAITGEQDKRYEHHRLLPWGPSALRFDLRHLLARHLGRGIAYRVLMLLISLVLAPFMVLEKLLIGLRNQWSWALPAFVRGAWMLRRGDIDLVYSSGGAYSAHLAGWWLKRWCGAKWIVEVHDPMVFPGRAPANRDERFQARLEGLICQHADLAWWFTEGALAAAQARHPVLRERGIVVMPGAEPPLRPATYTPGPVCVLGHFGSLSDSRSLVPFIRALNHLLAHEPQWRPLLRLEVYGGAVDGPAQKLIEQHKLDDVVIPMGRLEHDPATGLSGRERVVQRMQQVDALLLMHGEGDECEQYIPSKLYDYFWARRPVLAYTHLNPQLDRLVREHQGWCAPATNTVAGAAALRELILRWQAGRLPTVTVPPISTADAVDEILSVVEVAKISGISKL</sequence>
<keyword evidence="1" id="KW-0472">Membrane</keyword>
<evidence type="ECO:0000256" key="1">
    <source>
        <dbReference type="SAM" id="Phobius"/>
    </source>
</evidence>
<evidence type="ECO:0000313" key="3">
    <source>
        <dbReference type="Proteomes" id="UP001303946"/>
    </source>
</evidence>